<evidence type="ECO:0000259" key="3">
    <source>
        <dbReference type="PROSITE" id="PS50158"/>
    </source>
</evidence>
<evidence type="ECO:0000256" key="2">
    <source>
        <dbReference type="SAM" id="MobiDB-lite"/>
    </source>
</evidence>
<dbReference type="PROSITE" id="PS50158">
    <property type="entry name" value="ZF_CCHC"/>
    <property type="match status" value="1"/>
</dbReference>
<evidence type="ECO:0000313" key="6">
    <source>
        <dbReference type="RefSeq" id="XP_056845109.1"/>
    </source>
</evidence>
<keyword evidence="5" id="KW-1185">Reference proteome</keyword>
<dbReference type="InterPro" id="IPR025558">
    <property type="entry name" value="DUF4283"/>
</dbReference>
<dbReference type="InterPro" id="IPR043502">
    <property type="entry name" value="DNA/RNA_pol_sf"/>
</dbReference>
<gene>
    <name evidence="6" type="primary">LOC130496747</name>
</gene>
<dbReference type="Pfam" id="PF14111">
    <property type="entry name" value="DUF4283"/>
    <property type="match status" value="1"/>
</dbReference>
<protein>
    <submittedName>
        <fullName evidence="6">Uncharacterized protein LOC130496747</fullName>
    </submittedName>
</protein>
<keyword evidence="1" id="KW-0862">Zinc</keyword>
<feature type="domain" description="CCHC-type" evidence="3">
    <location>
        <begin position="227"/>
        <end position="241"/>
    </location>
</feature>
<dbReference type="GeneID" id="130496747"/>
<dbReference type="PANTHER" id="PTHR33116:SF80">
    <property type="entry name" value="REVERSE TRANSCRIPTASE ZINC-BINDING DOMAIN-CONTAINING PROTEIN"/>
    <property type="match status" value="1"/>
</dbReference>
<evidence type="ECO:0000313" key="5">
    <source>
        <dbReference type="Proteomes" id="UP000504610"/>
    </source>
</evidence>
<sequence>MALPSSFPSSSFPIDPGGASPAKISNRENLRQNRDLEKKLQSPSLPATIPAAKVPSYAARFKSSLRNLRKISDPSFLDDGTPVVQAPESVLLQTSELWKDHVVAHFHGRRPSAAKIITDLNPVWGKFGNITVRTVSETCVLIFIPSIQTREWVLQVGYWQDGISVVASGIGDPLHTEKSRLDPYHFGDTKVKVEIELSKTPPEVVEVRDTQGNSVRINVEYPSLPPKCINCGKYGHLMNRCHKAQMKKTQYPIQTQKKEKVISVVKAKEDVSLAEVTKENVSLQKGEMSQEAKSRQRSRSRKRSRSRAKARARALSSPPEVLSQVVPPVLESKSVEVLMLESDKQVSPVAIESMKSDTVAVSGKERIQLEEGEIGEEEVVVSEQLKKRFLEESLSNKEVEEPVWFTKHSKNYRRAVRQLELWKSMGAVGSPPKSSKFLLQGALLETHVQEENFSSVVGAVAPGWRFDSNYSEAAGGRIWLLWNPALSVVVYLKTDQLILCGVLDPATWIECTAVFVYARNTEGERRRLWRDLVTIASNPLVIASPLVVLGDFNQILTASEHFSLAPYDLPVRGMEEFQNCLQESSLSDMDIRGTFFSWSNNRPDDPILRKLDRVMCSEKWRDRFPEAVSLFEAPGDSDHSPAVVAFSSNSQIRKCSFKYFSFISSHPRFLEELKRAWEESIPVGSKLFSLGQRLKKAKATCRRLNREGFGNIKHRAKETLDALKEIQLLLLTSPTYSLFRQEFVARKKWQFFEDAQEVFYNRKARIRWLDCGDASTRFFFKAVIAHQMRNCISYLSDAYGNRIFNRDQIKEMVVAFFQNLLGSEDGQVQEVSVQELRDLLVYRCPQEISEQLVLVPSEEEIIATLFAMPKNKAPGPDGYAAEFFWESWEIAGKDTVEAIREFFVGGRLLRQFNATSISLIPKVVGADHLSQFRPISLCSTIYKTMARLLKKKLKLCVSEIVQRNQVGFVQDRLLCENVLLATELVKDFNAQGPTTRGCLKIDISKAYDNLNWDFMLKVLSALDLPDRFVDWIKECITSPSYSIALNGELQGFFRGKKGLRQGDPISSLLFVIAMDVLSKMLDKGAIEGVFRIHPECEAPLITHLSFADDVLIFFDGSEDSLRGILGILEDFRIISGLKINRQKSELLLDGGSSSRCRNLASALGIAQGALPLRYLGVPLSPKKMTRSDFQPLLDKISARFSSWTVKHLSFAGRFQLIQAVIYSTISFWASMFIIPAECISILERMCGAFLWNGAPNTARGGKIAWDSVLTGLSIDAVVADALTSDGWWLDRSRSRSPVITLLRGCLPNAQEILAFPWHKAVWFAGRIPKHAFITWIAARNRMVTRDRLIRWGLSAPACCVLCAGNEESRQHLFFDCAFSNQVWSFFVSRLHLSPPVAFEEVLIWLKAPSRDGNVTLIIRLVYQAVLYLLWKERNKRIHTAVEKPPGAIIAEIQQLIKLRLDPLARRHVITPGQPSVFELDLFGPELVL</sequence>
<dbReference type="KEGG" id="rsz:130496747"/>
<dbReference type="InterPro" id="IPR026960">
    <property type="entry name" value="RVT-Znf"/>
</dbReference>
<dbReference type="InterPro" id="IPR001878">
    <property type="entry name" value="Znf_CCHC"/>
</dbReference>
<feature type="compositionally biased region" description="Basic residues" evidence="2">
    <location>
        <begin position="295"/>
        <end position="312"/>
    </location>
</feature>
<feature type="region of interest" description="Disordered" evidence="2">
    <location>
        <begin position="1"/>
        <end position="28"/>
    </location>
</feature>
<accession>A0A9W3C0U0</accession>
<evidence type="ECO:0000256" key="1">
    <source>
        <dbReference type="PROSITE-ProRule" id="PRU00047"/>
    </source>
</evidence>
<reference evidence="6" key="2">
    <citation type="submission" date="2025-08" db="UniProtKB">
        <authorList>
            <consortium name="RefSeq"/>
        </authorList>
    </citation>
    <scope>IDENTIFICATION</scope>
    <source>
        <tissue evidence="6">Leaf</tissue>
    </source>
</reference>
<dbReference type="PROSITE" id="PS50878">
    <property type="entry name" value="RT_POL"/>
    <property type="match status" value="1"/>
</dbReference>
<proteinExistence type="predicted"/>
<dbReference type="RefSeq" id="XP_056845109.1">
    <property type="nucleotide sequence ID" value="XM_056989129.1"/>
</dbReference>
<dbReference type="CDD" id="cd01650">
    <property type="entry name" value="RT_nLTR_like"/>
    <property type="match status" value="1"/>
</dbReference>
<evidence type="ECO:0000259" key="4">
    <source>
        <dbReference type="PROSITE" id="PS50878"/>
    </source>
</evidence>
<dbReference type="GO" id="GO:0003676">
    <property type="term" value="F:nucleic acid binding"/>
    <property type="evidence" value="ECO:0007669"/>
    <property type="project" value="InterPro"/>
</dbReference>
<dbReference type="Pfam" id="PF00078">
    <property type="entry name" value="RVT_1"/>
    <property type="match status" value="1"/>
</dbReference>
<dbReference type="Proteomes" id="UP000504610">
    <property type="component" value="Chromosome 6"/>
</dbReference>
<dbReference type="InterPro" id="IPR000477">
    <property type="entry name" value="RT_dom"/>
</dbReference>
<dbReference type="Pfam" id="PF03372">
    <property type="entry name" value="Exo_endo_phos"/>
    <property type="match status" value="1"/>
</dbReference>
<feature type="region of interest" description="Disordered" evidence="2">
    <location>
        <begin position="279"/>
        <end position="317"/>
    </location>
</feature>
<dbReference type="SUPFAM" id="SSF56219">
    <property type="entry name" value="DNase I-like"/>
    <property type="match status" value="1"/>
</dbReference>
<reference evidence="5" key="1">
    <citation type="journal article" date="2019" name="Database">
        <title>The radish genome database (RadishGD): an integrated information resource for radish genomics.</title>
        <authorList>
            <person name="Yu H.J."/>
            <person name="Baek S."/>
            <person name="Lee Y.J."/>
            <person name="Cho A."/>
            <person name="Mun J.H."/>
        </authorList>
    </citation>
    <scope>NUCLEOTIDE SEQUENCE [LARGE SCALE GENOMIC DNA]</scope>
    <source>
        <strain evidence="5">cv. WK10039</strain>
    </source>
</reference>
<dbReference type="GO" id="GO:0003824">
    <property type="term" value="F:catalytic activity"/>
    <property type="evidence" value="ECO:0007669"/>
    <property type="project" value="InterPro"/>
</dbReference>
<dbReference type="PANTHER" id="PTHR33116">
    <property type="entry name" value="REVERSE TRANSCRIPTASE ZINC-BINDING DOMAIN-CONTAINING PROTEIN-RELATED-RELATED"/>
    <property type="match status" value="1"/>
</dbReference>
<dbReference type="OrthoDB" id="1108117at2759"/>
<dbReference type="Pfam" id="PF13966">
    <property type="entry name" value="zf-RVT"/>
    <property type="match status" value="1"/>
</dbReference>
<feature type="domain" description="Reverse transcriptase" evidence="4">
    <location>
        <begin position="901"/>
        <end position="1179"/>
    </location>
</feature>
<dbReference type="Gene3D" id="3.60.10.10">
    <property type="entry name" value="Endonuclease/exonuclease/phosphatase"/>
    <property type="match status" value="1"/>
</dbReference>
<dbReference type="InterPro" id="IPR005135">
    <property type="entry name" value="Endo/exonuclease/phosphatase"/>
</dbReference>
<dbReference type="InterPro" id="IPR036691">
    <property type="entry name" value="Endo/exonu/phosph_ase_sf"/>
</dbReference>
<keyword evidence="1" id="KW-0863">Zinc-finger</keyword>
<keyword evidence="1" id="KW-0479">Metal-binding</keyword>
<dbReference type="GO" id="GO:0008270">
    <property type="term" value="F:zinc ion binding"/>
    <property type="evidence" value="ECO:0007669"/>
    <property type="project" value="UniProtKB-KW"/>
</dbReference>
<organism evidence="5 6">
    <name type="scientific">Raphanus sativus</name>
    <name type="common">Radish</name>
    <name type="synonym">Raphanus raphanistrum var. sativus</name>
    <dbReference type="NCBI Taxonomy" id="3726"/>
    <lineage>
        <taxon>Eukaryota</taxon>
        <taxon>Viridiplantae</taxon>
        <taxon>Streptophyta</taxon>
        <taxon>Embryophyta</taxon>
        <taxon>Tracheophyta</taxon>
        <taxon>Spermatophyta</taxon>
        <taxon>Magnoliopsida</taxon>
        <taxon>eudicotyledons</taxon>
        <taxon>Gunneridae</taxon>
        <taxon>Pentapetalae</taxon>
        <taxon>rosids</taxon>
        <taxon>malvids</taxon>
        <taxon>Brassicales</taxon>
        <taxon>Brassicaceae</taxon>
        <taxon>Brassiceae</taxon>
        <taxon>Raphanus</taxon>
    </lineage>
</organism>
<feature type="compositionally biased region" description="Low complexity" evidence="2">
    <location>
        <begin position="1"/>
        <end position="13"/>
    </location>
</feature>
<dbReference type="SUPFAM" id="SSF56672">
    <property type="entry name" value="DNA/RNA polymerases"/>
    <property type="match status" value="1"/>
</dbReference>
<name>A0A9W3C0U0_RAPSA</name>